<accession>A0A1P8Q5J5</accession>
<dbReference type="KEGG" id="lalw:BTM29_11435"/>
<proteinExistence type="predicted"/>
<protein>
    <submittedName>
        <fullName evidence="1">Uncharacterized protein</fullName>
    </submittedName>
</protein>
<sequence length="96" mass="11632">MDNVRILRGYSKDEQKELEKIYVYKIILDFDGKTVSIDNVIDMKITDDYMIFCKKNNSIERYRKDLIKSLRQNVIGRYYGEKINYVYMDNQRNICI</sequence>
<dbReference type="STRING" id="1847728.BTM29_11435"/>
<evidence type="ECO:0000313" key="2">
    <source>
        <dbReference type="Proteomes" id="UP000187499"/>
    </source>
</evidence>
<keyword evidence="2" id="KW-1185">Reference proteome</keyword>
<name>A0A1P8Q5J5_9LACO</name>
<dbReference type="RefSeq" id="WP_076617930.1">
    <property type="nucleotide sequence ID" value="NZ_CP019323.1"/>
</dbReference>
<evidence type="ECO:0000313" key="1">
    <source>
        <dbReference type="EMBL" id="APX73127.1"/>
    </source>
</evidence>
<dbReference type="EMBL" id="CP019323">
    <property type="protein sequence ID" value="APX73127.1"/>
    <property type="molecule type" value="Genomic_DNA"/>
</dbReference>
<gene>
    <name evidence="1" type="ORF">BTM29_11435</name>
</gene>
<organism evidence="1 2">
    <name type="scientific">Companilactobacillus allii</name>
    <dbReference type="NCBI Taxonomy" id="1847728"/>
    <lineage>
        <taxon>Bacteria</taxon>
        <taxon>Bacillati</taxon>
        <taxon>Bacillota</taxon>
        <taxon>Bacilli</taxon>
        <taxon>Lactobacillales</taxon>
        <taxon>Lactobacillaceae</taxon>
        <taxon>Companilactobacillus</taxon>
    </lineage>
</organism>
<dbReference type="AlphaFoldDB" id="A0A1P8Q5J5"/>
<dbReference type="Proteomes" id="UP000187499">
    <property type="component" value="Chromosome"/>
</dbReference>
<reference evidence="2" key="1">
    <citation type="submission" date="2016-12" db="EMBL/GenBank/DDBJ databases">
        <authorList>
            <person name="Jung M.Y."/>
            <person name="Lee S.H."/>
        </authorList>
    </citation>
    <scope>NUCLEOTIDE SEQUENCE [LARGE SCALE GENOMIC DNA]</scope>
    <source>
        <strain evidence="2">WiKim39</strain>
    </source>
</reference>